<protein>
    <submittedName>
        <fullName evidence="1">mRNA capping enzyme</fullName>
    </submittedName>
</protein>
<evidence type="ECO:0000313" key="2">
    <source>
        <dbReference type="Proteomes" id="UP000204225"/>
    </source>
</evidence>
<keyword evidence="2" id="KW-1185">Reference proteome</keyword>
<proteinExistence type="predicted"/>
<name>A0AC59EX72_9VIRU</name>
<dbReference type="Proteomes" id="UP000204225">
    <property type="component" value="Segment"/>
</dbReference>
<reference evidence="1 2" key="1">
    <citation type="journal article" date="2013" name="Proc. Natl. Acad. Sci. U.S.A.">
        <title>Genome of Phaeocystis globosa virus PgV-16T highlights the common ancestry of the largest known DNA viruses infecting eukaryotes.</title>
        <authorList>
            <person name="Santini S."/>
            <person name="Jeudy S."/>
            <person name="Bartoli J."/>
            <person name="Poirot O."/>
            <person name="Lescot M."/>
            <person name="Abergel C."/>
            <person name="Barbe V."/>
            <person name="Wommack K.E."/>
            <person name="Noordeloos A.A."/>
            <person name="Brussaard C.P."/>
            <person name="Claverie J.M."/>
        </authorList>
    </citation>
    <scope>NUCLEOTIDE SEQUENCE [LARGE SCALE GENOMIC DNA]</scope>
    <source>
        <strain evidence="1 2">16T</strain>
    </source>
</reference>
<sequence length="1191" mass="135909">MSKSKSGSSILPLKTVIESSDDSDITKQFKRLINLYLQNINKLPENTEPELEVRFATKKIKALHKIDFYNVIKSLMNNNFKSTNENYTLKIALDNDTSNIRTQVSGLPNIQHYCKYNNVTNITDPTNVEFVEKEYITHNGVKMHPLDFDDFNFRIAYQTEKQYSMNDPAVQTITNKWSTTKKVFRYIKRFEYTHSDYPMKVHCSIVKTSKTNKFNKYIPQFSVKDADVFNSAEHYEIEIELDNSKIGVDSEFSTGLIIYKKLKETIKYVLIGIQQTNYPVSIPEQDNIISNYLKITKGKDYNPTKKHANKDFIGPSSNTLQLHNLMNISDIDDTNKNIPNIRTNYSVTDKADGSRKLLFVNDDGKIYLINTLMNIEFTGSYTEAKDLYNTIIDGEHILHGKKGEYINKFAAFDIYYCSGKNVTASVFAVNDDDEEIKKETQTRLSILVSVIKKLNPLSIIPNRKSAINIDAKTFYYKDVFKGSQTILSSLELFPYNTDGLIFTPINTGVASNKAGFAAPNQKVTWMESFKWKPPIYNTIDFLVSFKKTDFGVKKQTHIYSDGTNLTAASQFQTYNTLILHVGYDEKKHGYLNPCNDMLNDYVVKKQQYNNNDYKPARFYPTNPSDENAGICNIIGTMDESSNLKIFTEEGEEIEDNTIVEFRYDETKPSLWKWVPLRVRYDKTSELRSGGKNFGNAYHVANSNWQSIHHPITNDIISTGNNVVLDNNDDEVYYNKTDAVSETRGLRDFHNLYVKNILINRLANPGTTIIDYACGKAGDLPKWINASVPFVLGVDLSKDNIENRLDGACARYLNYAKQYSTIPKALFIHGNSSKNIRNGDAFVTEKNTQIVKAIFGEGAKNEITLGKGVYNNYGIAQNGFNISSIQFALHYMFENETVLNSFLKNISQCTALEGYFIGTCYDGQKVFNLMKDIETGKSKSLTKNDKKIWEVTKKYSETRYVDDETCIGYPIDVYQETINKTFREYLVNFSYLTRLLENYGFAPLNKDELVALNLPSSVGYFDELYSAMQEDIKKNKSLSSKFGKALNMSSEEQSISFLNKYFVFKKVRNVDTDSVVPLKPDDNKTNEKLTDDFKEVDEKLNALEKESADDKFKKIAQKAIEEDEAAVEIPKAAVDKKQQAKLDKAELKKAEKEKAKLEKAELKKVEKEKAKLEKAALKKAEKKAAKEALKNA</sequence>
<gene>
    <name evidence="1" type="ORF">PGCG_00235</name>
</gene>
<organism evidence="1 2">
    <name type="scientific">Phaeocystis globosa virus PgV-16T</name>
    <dbReference type="NCBI Taxonomy" id="3071227"/>
    <lineage>
        <taxon>Viruses</taxon>
        <taxon>Varidnaviria</taxon>
        <taxon>Bamfordvirae</taxon>
        <taxon>Nucleocytoviricota</taxon>
        <taxon>Megaviricetes</taxon>
        <taxon>Imitervirales</taxon>
        <taxon>Mesomimiviridae</taxon>
        <taxon>Tethysvirus</taxon>
        <taxon>Tethysvirus hollandense</taxon>
    </lineage>
</organism>
<dbReference type="EMBL" id="KC662249">
    <property type="protein sequence ID" value="AGM15546.1"/>
    <property type="molecule type" value="Genomic_DNA"/>
</dbReference>
<accession>A0AC59EX72</accession>
<evidence type="ECO:0000313" key="1">
    <source>
        <dbReference type="EMBL" id="AGM15546.1"/>
    </source>
</evidence>